<name>A0A4U6WDB9_SETVI</name>
<evidence type="ECO:0000256" key="1">
    <source>
        <dbReference type="SAM" id="MobiDB-lite"/>
    </source>
</evidence>
<dbReference type="OMA" id="HRKHKDD"/>
<dbReference type="EMBL" id="CM016552">
    <property type="protein sequence ID" value="TKW40768.1"/>
    <property type="molecule type" value="Genomic_DNA"/>
</dbReference>
<organism evidence="2 3">
    <name type="scientific">Setaria viridis</name>
    <name type="common">Green bristlegrass</name>
    <name type="synonym">Setaria italica subsp. viridis</name>
    <dbReference type="NCBI Taxonomy" id="4556"/>
    <lineage>
        <taxon>Eukaryota</taxon>
        <taxon>Viridiplantae</taxon>
        <taxon>Streptophyta</taxon>
        <taxon>Embryophyta</taxon>
        <taxon>Tracheophyta</taxon>
        <taxon>Spermatophyta</taxon>
        <taxon>Magnoliopsida</taxon>
        <taxon>Liliopsida</taxon>
        <taxon>Poales</taxon>
        <taxon>Poaceae</taxon>
        <taxon>PACMAD clade</taxon>
        <taxon>Panicoideae</taxon>
        <taxon>Panicodae</taxon>
        <taxon>Paniceae</taxon>
        <taxon>Cenchrinae</taxon>
        <taxon>Setaria</taxon>
    </lineage>
</organism>
<dbReference type="PANTHER" id="PTHR34961:SF1">
    <property type="entry name" value="ROOT MERISTEM GROWTH FACTOR 10"/>
    <property type="match status" value="1"/>
</dbReference>
<dbReference type="Proteomes" id="UP000298652">
    <property type="component" value="Chromosome 1"/>
</dbReference>
<reference evidence="2" key="1">
    <citation type="submission" date="2019-03" db="EMBL/GenBank/DDBJ databases">
        <title>WGS assembly of Setaria viridis.</title>
        <authorList>
            <person name="Huang P."/>
            <person name="Jenkins J."/>
            <person name="Grimwood J."/>
            <person name="Barry K."/>
            <person name="Healey A."/>
            <person name="Mamidi S."/>
            <person name="Sreedasyam A."/>
            <person name="Shu S."/>
            <person name="Feldman M."/>
            <person name="Wu J."/>
            <person name="Yu Y."/>
            <person name="Chen C."/>
            <person name="Johnson J."/>
            <person name="Rokhsar D."/>
            <person name="Baxter I."/>
            <person name="Schmutz J."/>
            <person name="Brutnell T."/>
            <person name="Kellogg E."/>
        </authorList>
    </citation>
    <scope>NUCLEOTIDE SEQUENCE [LARGE SCALE GENOMIC DNA]</scope>
</reference>
<dbReference type="PANTHER" id="PTHR34961">
    <property type="entry name" value="TRANSMEMBRANE PROTEIN"/>
    <property type="match status" value="1"/>
</dbReference>
<feature type="region of interest" description="Disordered" evidence="1">
    <location>
        <begin position="71"/>
        <end position="108"/>
    </location>
</feature>
<dbReference type="AlphaFoldDB" id="A0A4U6WDB9"/>
<feature type="compositionally biased region" description="Polar residues" evidence="1">
    <location>
        <begin position="95"/>
        <end position="108"/>
    </location>
</feature>
<accession>A0A4U6WDB9</accession>
<sequence length="167" mass="18282">MPFSLTYPCTLRDHYKQPHHSSMFSPSSTLALKGQLKLSTTTTVLIAAFILTLYINSCEARHLRVHGKDYSGMLPASSSPPKGVTDGGASKGKMRSSSEVPVGSNMDTSMGNEAVIAAKKEMASSGAVVRNARHVVRVLRQLRRHGHEEGIHLDYAQPRTHTPHHNR</sequence>
<protein>
    <submittedName>
        <fullName evidence="2">Uncharacterized protein</fullName>
    </submittedName>
</protein>
<evidence type="ECO:0000313" key="2">
    <source>
        <dbReference type="EMBL" id="TKW40768.1"/>
    </source>
</evidence>
<proteinExistence type="predicted"/>
<dbReference type="Gramene" id="TKW40768">
    <property type="protein sequence ID" value="TKW40768"/>
    <property type="gene ID" value="SEVIR_1G267600v2"/>
</dbReference>
<dbReference type="InterPro" id="IPR053313">
    <property type="entry name" value="RGF"/>
</dbReference>
<evidence type="ECO:0000313" key="3">
    <source>
        <dbReference type="Proteomes" id="UP000298652"/>
    </source>
</evidence>
<gene>
    <name evidence="2" type="ORF">SEVIR_1G267600v2</name>
</gene>
<keyword evidence="3" id="KW-1185">Reference proteome</keyword>